<organism evidence="2 3">
    <name type="scientific">Propioniciclava sinopodophylli</name>
    <dbReference type="NCBI Taxonomy" id="1837344"/>
    <lineage>
        <taxon>Bacteria</taxon>
        <taxon>Bacillati</taxon>
        <taxon>Actinomycetota</taxon>
        <taxon>Actinomycetes</taxon>
        <taxon>Propionibacteriales</taxon>
        <taxon>Propionibacteriaceae</taxon>
        <taxon>Propioniciclava</taxon>
    </lineage>
</organism>
<proteinExistence type="predicted"/>
<gene>
    <name evidence="2" type="ORF">ET989_05260</name>
</gene>
<accession>A0A4Q9KEJ7</accession>
<keyword evidence="2" id="KW-0808">Transferase</keyword>
<dbReference type="RefSeq" id="WP_131167514.1">
    <property type="nucleotide sequence ID" value="NZ_CANLBI010000015.1"/>
</dbReference>
<sequence>MDFLVDLGDVCVARATREHISAIERLLADDPTSPQHVATTNLVSDDMLGEGPQGADLEEAFARIDADPNQDLFVVLDDGDRAIGTMQLSLLPTMARGGGIRGVVTGARIRAGADSIIIARRVVGWLAEHARERGARVLIIITDKNRAHIHGFYTTMGFRQSHEGLVLPL</sequence>
<evidence type="ECO:0000259" key="1">
    <source>
        <dbReference type="PROSITE" id="PS51186"/>
    </source>
</evidence>
<dbReference type="PROSITE" id="PS51186">
    <property type="entry name" value="GNAT"/>
    <property type="match status" value="1"/>
</dbReference>
<evidence type="ECO:0000313" key="2">
    <source>
        <dbReference type="EMBL" id="TBT85864.1"/>
    </source>
</evidence>
<comment type="caution">
    <text evidence="2">The sequence shown here is derived from an EMBL/GenBank/DDBJ whole genome shotgun (WGS) entry which is preliminary data.</text>
</comment>
<dbReference type="GO" id="GO:0016747">
    <property type="term" value="F:acyltransferase activity, transferring groups other than amino-acyl groups"/>
    <property type="evidence" value="ECO:0007669"/>
    <property type="project" value="InterPro"/>
</dbReference>
<name>A0A4Q9KEJ7_9ACTN</name>
<dbReference type="Gene3D" id="3.40.630.30">
    <property type="match status" value="1"/>
</dbReference>
<dbReference type="InterPro" id="IPR000182">
    <property type="entry name" value="GNAT_dom"/>
</dbReference>
<protein>
    <submittedName>
        <fullName evidence="2">GNAT family N-acetyltransferase</fullName>
    </submittedName>
</protein>
<dbReference type="Proteomes" id="UP000292373">
    <property type="component" value="Unassembled WGS sequence"/>
</dbReference>
<dbReference type="EMBL" id="SDMQ01000004">
    <property type="protein sequence ID" value="TBT85864.1"/>
    <property type="molecule type" value="Genomic_DNA"/>
</dbReference>
<dbReference type="AlphaFoldDB" id="A0A4Q9KEJ7"/>
<feature type="domain" description="N-acetyltransferase" evidence="1">
    <location>
        <begin position="10"/>
        <end position="169"/>
    </location>
</feature>
<keyword evidence="3" id="KW-1185">Reference proteome</keyword>
<dbReference type="InterPro" id="IPR016181">
    <property type="entry name" value="Acyl_CoA_acyltransferase"/>
</dbReference>
<reference evidence="2 3" key="1">
    <citation type="submission" date="2019-01" db="EMBL/GenBank/DDBJ databases">
        <title>Lactibacter flavus gen. nov., sp. nov., a novel bacterium of the family Propionibacteriaceae isolated from raw milk and dairy products.</title>
        <authorList>
            <person name="Huptas C."/>
            <person name="Wenning M."/>
            <person name="Breitenwieser F."/>
            <person name="Doll E."/>
            <person name="Von Neubeck M."/>
            <person name="Busse H.-J."/>
            <person name="Scherer S."/>
        </authorList>
    </citation>
    <scope>NUCLEOTIDE SEQUENCE [LARGE SCALE GENOMIC DNA]</scope>
    <source>
        <strain evidence="2 3">KCTC 33808</strain>
    </source>
</reference>
<dbReference type="OrthoDB" id="9789603at2"/>
<evidence type="ECO:0000313" key="3">
    <source>
        <dbReference type="Proteomes" id="UP000292373"/>
    </source>
</evidence>
<dbReference type="Pfam" id="PF00583">
    <property type="entry name" value="Acetyltransf_1"/>
    <property type="match status" value="1"/>
</dbReference>
<dbReference type="SUPFAM" id="SSF55729">
    <property type="entry name" value="Acyl-CoA N-acyltransferases (Nat)"/>
    <property type="match status" value="1"/>
</dbReference>